<gene>
    <name evidence="1" type="ORF">F4820DRAFT_443585</name>
</gene>
<reference evidence="1 2" key="1">
    <citation type="journal article" date="2022" name="New Phytol.">
        <title>Ecological generalism drives hyperdiversity of secondary metabolite gene clusters in xylarialean endophytes.</title>
        <authorList>
            <person name="Franco M.E.E."/>
            <person name="Wisecaver J.H."/>
            <person name="Arnold A.E."/>
            <person name="Ju Y.M."/>
            <person name="Slot J.C."/>
            <person name="Ahrendt S."/>
            <person name="Moore L.P."/>
            <person name="Eastman K.E."/>
            <person name="Scott K."/>
            <person name="Konkel Z."/>
            <person name="Mondo S.J."/>
            <person name="Kuo A."/>
            <person name="Hayes R.D."/>
            <person name="Haridas S."/>
            <person name="Andreopoulos B."/>
            <person name="Riley R."/>
            <person name="LaButti K."/>
            <person name="Pangilinan J."/>
            <person name="Lipzen A."/>
            <person name="Amirebrahimi M."/>
            <person name="Yan J."/>
            <person name="Adam C."/>
            <person name="Keymanesh K."/>
            <person name="Ng V."/>
            <person name="Louie K."/>
            <person name="Northen T."/>
            <person name="Drula E."/>
            <person name="Henrissat B."/>
            <person name="Hsieh H.M."/>
            <person name="Youens-Clark K."/>
            <person name="Lutzoni F."/>
            <person name="Miadlikowska J."/>
            <person name="Eastwood D.C."/>
            <person name="Hamelin R.C."/>
            <person name="Grigoriev I.V."/>
            <person name="U'Ren J.M."/>
        </authorList>
    </citation>
    <scope>NUCLEOTIDE SEQUENCE [LARGE SCALE GENOMIC DNA]</scope>
    <source>
        <strain evidence="1 2">CBS 119005</strain>
    </source>
</reference>
<dbReference type="EMBL" id="MU393426">
    <property type="protein sequence ID" value="KAI4870105.1"/>
    <property type="molecule type" value="Genomic_DNA"/>
</dbReference>
<comment type="caution">
    <text evidence="1">The sequence shown here is derived from an EMBL/GenBank/DDBJ whole genome shotgun (WGS) entry which is preliminary data.</text>
</comment>
<protein>
    <submittedName>
        <fullName evidence="1">Uncharacterized protein</fullName>
    </submittedName>
</protein>
<evidence type="ECO:0000313" key="1">
    <source>
        <dbReference type="EMBL" id="KAI4870105.1"/>
    </source>
</evidence>
<name>A0ACB9ZFT3_9PEZI</name>
<organism evidence="1 2">
    <name type="scientific">Hypoxylon rubiginosum</name>
    <dbReference type="NCBI Taxonomy" id="110542"/>
    <lineage>
        <taxon>Eukaryota</taxon>
        <taxon>Fungi</taxon>
        <taxon>Dikarya</taxon>
        <taxon>Ascomycota</taxon>
        <taxon>Pezizomycotina</taxon>
        <taxon>Sordariomycetes</taxon>
        <taxon>Xylariomycetidae</taxon>
        <taxon>Xylariales</taxon>
        <taxon>Hypoxylaceae</taxon>
        <taxon>Hypoxylon</taxon>
    </lineage>
</organism>
<evidence type="ECO:0000313" key="2">
    <source>
        <dbReference type="Proteomes" id="UP001497700"/>
    </source>
</evidence>
<sequence>MALRYSADELTHLRKSTLCVKPSTLPPAEEWMGPPPEAFRNSQGNKPGGERNRNNDNPLFEQTNKRPSVDRHPPRNSANPEDIILGPPRMTFSSTLSRANNKTTFDGDKAVKDADTRDRFAFRSKNGDSDNAERFRDRERDRDTRTNLRRRGDADQDSEGWSTVKPRKSFGHEGAERFHGRMGERPERFVGDRRVRDQDDRENGERPRRAFGEFSKEKEVDESDKPRRNGPNRNKTDQPWLRENDTSTPRERFDRSKSWRERTADDQQGEAQSEKPRERTYERRWDRERDHRQEREPEWLDEPIEEQPQAHTQEDFKNFMESMKAGKNPAKAGPAPASAVETSALPEKIEVEKTRVKPAPAIEMIGPDKFFAALAQNSNMETPSSTSEVIKENAVPVTKPKSGSRFQTFFSSQEESRRQPEPSPHVASAPPPPEINPLLAMAGAHGSNDVAEKVAFQALLQKLQKQTLQATPPPSSGFAEPPPNHIASPGPFQPYGLDRREEPLIRGPPASQDLHNPRAPPAQQYGGMRPEQHMLHELIGQRHPGQNQSAARSDQLNRNSSSNAEFLMTLMQGARPAPESQRNEPLAMRMPQPSRPAQILPTPDRELDFQHERIAAQHQVGRPTALPSFFDEPVMHHREQDSRPQQPTQILQRQVPPGLDQVHASWMQNNAQQIPPPGRPMIPPPGLVGNPRNGPIPGGFPPNFAMGGFPPEALAGPPRNMGPPPGFYGGPPPPGPGFIPPGMGGFQGPENVNVGFGFDHRGIPPPPGAFRRN</sequence>
<dbReference type="Proteomes" id="UP001497700">
    <property type="component" value="Unassembled WGS sequence"/>
</dbReference>
<accession>A0ACB9ZFT3</accession>
<proteinExistence type="predicted"/>
<keyword evidence="2" id="KW-1185">Reference proteome</keyword>